<evidence type="ECO:0000256" key="4">
    <source>
        <dbReference type="ARBA" id="ARBA00022475"/>
    </source>
</evidence>
<dbReference type="PRINTS" id="PR00702">
    <property type="entry name" value="ACRIFLAVINRP"/>
</dbReference>
<keyword evidence="7 8" id="KW-0472">Membrane</keyword>
<dbReference type="STRING" id="502025.Hoch_4387"/>
<evidence type="ECO:0000256" key="8">
    <source>
        <dbReference type="SAM" id="Phobius"/>
    </source>
</evidence>
<dbReference type="eggNOG" id="COG3696">
    <property type="taxonomic scope" value="Bacteria"/>
</dbReference>
<dbReference type="InterPro" id="IPR004763">
    <property type="entry name" value="CusA-like"/>
</dbReference>
<dbReference type="SUPFAM" id="SSF82714">
    <property type="entry name" value="Multidrug efflux transporter AcrB TolC docking domain, DN and DC subdomains"/>
    <property type="match status" value="2"/>
</dbReference>
<dbReference type="Gene3D" id="3.30.70.1440">
    <property type="entry name" value="Multidrug efflux transporter AcrB pore domain"/>
    <property type="match status" value="1"/>
</dbReference>
<dbReference type="RefSeq" id="WP_012829479.1">
    <property type="nucleotide sequence ID" value="NC_013440.1"/>
</dbReference>
<dbReference type="InterPro" id="IPR027463">
    <property type="entry name" value="AcrB_DN_DC_subdom"/>
</dbReference>
<dbReference type="AlphaFoldDB" id="D0LNH6"/>
<dbReference type="PANTHER" id="PTHR32063:SF4">
    <property type="entry name" value="SLR6043 PROTEIN"/>
    <property type="match status" value="1"/>
</dbReference>
<proteinExistence type="inferred from homology"/>
<feature type="transmembrane region" description="Helical" evidence="8">
    <location>
        <begin position="865"/>
        <end position="887"/>
    </location>
</feature>
<evidence type="ECO:0000256" key="3">
    <source>
        <dbReference type="ARBA" id="ARBA00022448"/>
    </source>
</evidence>
<keyword evidence="4" id="KW-1003">Cell membrane</keyword>
<protein>
    <submittedName>
        <fullName evidence="9">Acriflavin resistance protein</fullName>
    </submittedName>
</protein>
<feature type="transmembrane region" description="Helical" evidence="8">
    <location>
        <begin position="899"/>
        <end position="929"/>
    </location>
</feature>
<organism evidence="9 10">
    <name type="scientific">Haliangium ochraceum (strain DSM 14365 / JCM 11303 / SMP-2)</name>
    <dbReference type="NCBI Taxonomy" id="502025"/>
    <lineage>
        <taxon>Bacteria</taxon>
        <taxon>Pseudomonadati</taxon>
        <taxon>Myxococcota</taxon>
        <taxon>Polyangia</taxon>
        <taxon>Haliangiales</taxon>
        <taxon>Kofleriaceae</taxon>
        <taxon>Haliangium</taxon>
    </lineage>
</organism>
<dbReference type="GO" id="GO:0042910">
    <property type="term" value="F:xenobiotic transmembrane transporter activity"/>
    <property type="evidence" value="ECO:0007669"/>
    <property type="project" value="TreeGrafter"/>
</dbReference>
<keyword evidence="3" id="KW-0813">Transport</keyword>
<dbReference type="InterPro" id="IPR001036">
    <property type="entry name" value="Acrflvin-R"/>
</dbReference>
<reference evidence="9 10" key="1">
    <citation type="journal article" date="2010" name="Stand. Genomic Sci.">
        <title>Complete genome sequence of Haliangium ochraceum type strain (SMP-2).</title>
        <authorList>
            <consortium name="US DOE Joint Genome Institute (JGI-PGF)"/>
            <person name="Ivanova N."/>
            <person name="Daum C."/>
            <person name="Lang E."/>
            <person name="Abt B."/>
            <person name="Kopitz M."/>
            <person name="Saunders E."/>
            <person name="Lapidus A."/>
            <person name="Lucas S."/>
            <person name="Glavina Del Rio T."/>
            <person name="Nolan M."/>
            <person name="Tice H."/>
            <person name="Copeland A."/>
            <person name="Cheng J.F."/>
            <person name="Chen F."/>
            <person name="Bruce D."/>
            <person name="Goodwin L."/>
            <person name="Pitluck S."/>
            <person name="Mavromatis K."/>
            <person name="Pati A."/>
            <person name="Mikhailova N."/>
            <person name="Chen A."/>
            <person name="Palaniappan K."/>
            <person name="Land M."/>
            <person name="Hauser L."/>
            <person name="Chang Y.J."/>
            <person name="Jeffries C.D."/>
            <person name="Detter J.C."/>
            <person name="Brettin T."/>
            <person name="Rohde M."/>
            <person name="Goker M."/>
            <person name="Bristow J."/>
            <person name="Markowitz V."/>
            <person name="Eisen J.A."/>
            <person name="Hugenholtz P."/>
            <person name="Kyrpides N.C."/>
            <person name="Klenk H.P."/>
        </authorList>
    </citation>
    <scope>NUCLEOTIDE SEQUENCE [LARGE SCALE GENOMIC DNA]</scope>
    <source>
        <strain evidence="10">DSM 14365 / CIP 107738 / JCM 11303 / AJ 13395 / SMP-2</strain>
    </source>
</reference>
<dbReference type="HOGENOM" id="CLU_002755_1_2_7"/>
<feature type="transmembrane region" description="Helical" evidence="8">
    <location>
        <begin position="441"/>
        <end position="462"/>
    </location>
</feature>
<evidence type="ECO:0000256" key="6">
    <source>
        <dbReference type="ARBA" id="ARBA00022989"/>
    </source>
</evidence>
<evidence type="ECO:0000256" key="5">
    <source>
        <dbReference type="ARBA" id="ARBA00022692"/>
    </source>
</evidence>
<evidence type="ECO:0000313" key="10">
    <source>
        <dbReference type="Proteomes" id="UP000001880"/>
    </source>
</evidence>
<feature type="transmembrane region" description="Helical" evidence="8">
    <location>
        <begin position="338"/>
        <end position="358"/>
    </location>
</feature>
<dbReference type="Pfam" id="PF00873">
    <property type="entry name" value="ACR_tran"/>
    <property type="match status" value="1"/>
</dbReference>
<dbReference type="OrthoDB" id="9798415at2"/>
<dbReference type="GO" id="GO:0008324">
    <property type="term" value="F:monoatomic cation transmembrane transporter activity"/>
    <property type="evidence" value="ECO:0007669"/>
    <property type="project" value="InterPro"/>
</dbReference>
<dbReference type="NCBIfam" id="TIGR00914">
    <property type="entry name" value="2A0601"/>
    <property type="match status" value="1"/>
</dbReference>
<dbReference type="Gene3D" id="3.30.2090.10">
    <property type="entry name" value="Multidrug efflux transporter AcrB TolC docking domain, DN and DC subdomains"/>
    <property type="match status" value="2"/>
</dbReference>
<name>D0LNH6_HALO1</name>
<keyword evidence="6 8" id="KW-1133">Transmembrane helix</keyword>
<evidence type="ECO:0000256" key="1">
    <source>
        <dbReference type="ARBA" id="ARBA00004651"/>
    </source>
</evidence>
<evidence type="ECO:0000256" key="7">
    <source>
        <dbReference type="ARBA" id="ARBA00023136"/>
    </source>
</evidence>
<comment type="similarity">
    <text evidence="2">Belongs to the resistance-nodulation-cell division (RND) (TC 2.A.6) family.</text>
</comment>
<dbReference type="Gene3D" id="1.20.1640.10">
    <property type="entry name" value="Multidrug efflux transporter AcrB transmembrane domain"/>
    <property type="match status" value="2"/>
</dbReference>
<comment type="subcellular location">
    <subcellularLocation>
        <location evidence="1">Cell membrane</location>
        <topology evidence="1">Multi-pass membrane protein</topology>
    </subcellularLocation>
</comment>
<dbReference type="EMBL" id="CP001804">
    <property type="protein sequence ID" value="ACY16881.1"/>
    <property type="molecule type" value="Genomic_DNA"/>
</dbReference>
<dbReference type="SUPFAM" id="SSF82693">
    <property type="entry name" value="Multidrug efflux transporter AcrB pore domain, PN1, PN2, PC1 and PC2 subdomains"/>
    <property type="match status" value="2"/>
</dbReference>
<keyword evidence="5 8" id="KW-0812">Transmembrane</keyword>
<sequence>MLEALLRFSLAKRWLVLGAAALLCVFGMLRAEQMPVDVFPDLSAPRVTVVTESTGMAPEEVERLITFPIEAAVNGVAGVRRVRSASAPGISIVWVEFDWNTGDTVARQRVTERLQALSALPPEASAPTLAPPASVMGEIAFVALSSPRGDALALRRAAEVELRRRLLAVRGVAQVVALGGLEREYQVIADPERLERYQLALADLVAAVRGGNRNAPGGYVIGQGQESVVRVLGRAHGAEDLADLPVALRAGAPVRVRDVADVRVGAALPRGTGSYNGAPAVVLSVVKQPGADTLAVTARVDQVLDELAPTLAARDMVIHRDLFRQADFIERSVDNLMVVLRDGALLVIGVLLVFLWSLRPTLISALALPLSLLTAVLVLSALGMGLDTMTLGGLAIAIGELVDDAIVDVENVIRRLRERAALPTEERAPVLRVVFEASREIRSAIASATAILMLVFLPLLLLEGLEGRLLRPLAIAYLVAIASSLVVAVTVTPVLCSLLLPGAVARGGAGEPPLLRRLGRLYEPFLRLALHRPRLVVAGALAVVAAGALGFVNMGRTFLPEFNEGSLTIAAVTLPGTSLEQSDALGRLAEIALLDDPAVVSTARRTGRAERDEHVQGVEAAEIDVRLRPDGRSKEQLLADIRERLAAVPGVQFTLGQPISHRIDHMLSGQRAALSIKIVGEDLAVLRRVAERARDAVADVPGLVDLSVEQAVAVPQVVVDIEPAAAAQYGLSPGAAAEAVGTALWGSDAGRVYEDGTSTAVVVRYAEDARASLEAVQRTRVPTPSGAVVPVAAFADVRRDRGPNYILRENVARRVVVTANVAGRDLASVYREVRARIDERVQRPEGVHVDYAGQFEREQAAGTRLVLLGLAAVAGIGIIVAATLRSLRRAAIVLVNLPLALAGGVVGVHLGGVFSIASLIGFITLFGIAARNGILLATRTRDLELEGVDRREAVAQSARERLAPILMTAVSAGLGLLPLALALGQPGSEIQAPMALVILTGLSSSTALNMVVVPALLARWGGDTRERAAA</sequence>
<evidence type="ECO:0000313" key="9">
    <source>
        <dbReference type="EMBL" id="ACY16881.1"/>
    </source>
</evidence>
<dbReference type="KEGG" id="hoh:Hoch_4387"/>
<feature type="transmembrane region" description="Helical" evidence="8">
    <location>
        <begin position="474"/>
        <end position="500"/>
    </location>
</feature>
<dbReference type="PANTHER" id="PTHR32063">
    <property type="match status" value="1"/>
</dbReference>
<gene>
    <name evidence="9" type="ordered locus">Hoch_4387</name>
</gene>
<feature type="transmembrane region" description="Helical" evidence="8">
    <location>
        <begin position="995"/>
        <end position="1017"/>
    </location>
</feature>
<accession>D0LNH6</accession>
<dbReference type="Gene3D" id="3.30.70.1430">
    <property type="entry name" value="Multidrug efflux transporter AcrB pore domain"/>
    <property type="match status" value="2"/>
</dbReference>
<dbReference type="GO" id="GO:0005886">
    <property type="term" value="C:plasma membrane"/>
    <property type="evidence" value="ECO:0007669"/>
    <property type="project" value="UniProtKB-SubCell"/>
</dbReference>
<evidence type="ECO:0000256" key="2">
    <source>
        <dbReference type="ARBA" id="ARBA00010942"/>
    </source>
</evidence>
<dbReference type="Proteomes" id="UP000001880">
    <property type="component" value="Chromosome"/>
</dbReference>
<keyword evidence="10" id="KW-1185">Reference proteome</keyword>
<feature type="transmembrane region" description="Helical" evidence="8">
    <location>
        <begin position="365"/>
        <end position="386"/>
    </location>
</feature>
<feature type="transmembrane region" description="Helical" evidence="8">
    <location>
        <begin position="535"/>
        <end position="552"/>
    </location>
</feature>
<feature type="transmembrane region" description="Helical" evidence="8">
    <location>
        <begin position="962"/>
        <end position="983"/>
    </location>
</feature>
<dbReference type="SUPFAM" id="SSF82866">
    <property type="entry name" value="Multidrug efflux transporter AcrB transmembrane domain"/>
    <property type="match status" value="2"/>
</dbReference>
<dbReference type="Gene3D" id="3.30.70.1320">
    <property type="entry name" value="Multidrug efflux transporter AcrB pore domain like"/>
    <property type="match status" value="1"/>
</dbReference>